<keyword evidence="1" id="KW-0328">Glycosyltransferase</keyword>
<comment type="caution">
    <text evidence="4">The sequence shown here is derived from an EMBL/GenBank/DDBJ whole genome shotgun (WGS) entry which is preliminary data.</text>
</comment>
<feature type="domain" description="Glycosyltransferase 2-like" evidence="3">
    <location>
        <begin position="7"/>
        <end position="171"/>
    </location>
</feature>
<dbReference type="EMBL" id="QRZG01000019">
    <property type="protein sequence ID" value="RGV52604.1"/>
    <property type="molecule type" value="Genomic_DNA"/>
</dbReference>
<accession>A0A412Y5D9</accession>
<name>A0A412Y5D9_9BACE</name>
<sequence length="312" mass="36299">MMNDKISVIVPVYNVELYLNKCLQSIIGSTYSNLEIILINDGSPDNCDKLCKEWELKDNRIIYIKKENGGVCSARNLGLDKATGNYIAFVDADDYISPFMYERLYTLMIDNEADLVICGRTRILEDKIVNYKDTGIQIFSGKNVNMQNLSCQFDLNISVNKLYKKTLFKDLRFPLNMTYAEDLFIIPDILSKAHKIVYTSEGLYYYVERKNSASFTLNEKKLLNDICAKQKLLNYLISNHANCSIAFDWLFAAYTNLYNNSNSFRTKIKAWIFYAKFYRIHFKWSICHAKASIFLVLPSLYNWIKRNNILTL</sequence>
<proteinExistence type="predicted"/>
<evidence type="ECO:0000313" key="5">
    <source>
        <dbReference type="Proteomes" id="UP000284366"/>
    </source>
</evidence>
<dbReference type="CDD" id="cd00761">
    <property type="entry name" value="Glyco_tranf_GTA_type"/>
    <property type="match status" value="1"/>
</dbReference>
<dbReference type="InterPro" id="IPR001173">
    <property type="entry name" value="Glyco_trans_2-like"/>
</dbReference>
<keyword evidence="2 4" id="KW-0808">Transferase</keyword>
<reference evidence="4 5" key="1">
    <citation type="submission" date="2018-08" db="EMBL/GenBank/DDBJ databases">
        <title>A genome reference for cultivated species of the human gut microbiota.</title>
        <authorList>
            <person name="Zou Y."/>
            <person name="Xue W."/>
            <person name="Luo G."/>
        </authorList>
    </citation>
    <scope>NUCLEOTIDE SEQUENCE [LARGE SCALE GENOMIC DNA]</scope>
    <source>
        <strain evidence="4 5">AF14-27</strain>
    </source>
</reference>
<dbReference type="AlphaFoldDB" id="A0A412Y5D9"/>
<evidence type="ECO:0000259" key="3">
    <source>
        <dbReference type="Pfam" id="PF00535"/>
    </source>
</evidence>
<protein>
    <submittedName>
        <fullName evidence="4">Glycosyltransferase</fullName>
    </submittedName>
</protein>
<dbReference type="SUPFAM" id="SSF53448">
    <property type="entry name" value="Nucleotide-diphospho-sugar transferases"/>
    <property type="match status" value="1"/>
</dbReference>
<dbReference type="Pfam" id="PF00535">
    <property type="entry name" value="Glycos_transf_2"/>
    <property type="match status" value="1"/>
</dbReference>
<dbReference type="PANTHER" id="PTHR22916:SF51">
    <property type="entry name" value="GLYCOSYLTRANSFERASE EPSH-RELATED"/>
    <property type="match status" value="1"/>
</dbReference>
<dbReference type="RefSeq" id="WP_118047205.1">
    <property type="nucleotide sequence ID" value="NZ_QRZG01000019.1"/>
</dbReference>
<evidence type="ECO:0000256" key="2">
    <source>
        <dbReference type="ARBA" id="ARBA00022679"/>
    </source>
</evidence>
<dbReference type="InterPro" id="IPR029044">
    <property type="entry name" value="Nucleotide-diphossugar_trans"/>
</dbReference>
<dbReference type="PANTHER" id="PTHR22916">
    <property type="entry name" value="GLYCOSYLTRANSFERASE"/>
    <property type="match status" value="1"/>
</dbReference>
<dbReference type="Gene3D" id="3.90.550.10">
    <property type="entry name" value="Spore Coat Polysaccharide Biosynthesis Protein SpsA, Chain A"/>
    <property type="match status" value="1"/>
</dbReference>
<organism evidence="4 5">
    <name type="scientific">Bacteroides clarus</name>
    <dbReference type="NCBI Taxonomy" id="626929"/>
    <lineage>
        <taxon>Bacteria</taxon>
        <taxon>Pseudomonadati</taxon>
        <taxon>Bacteroidota</taxon>
        <taxon>Bacteroidia</taxon>
        <taxon>Bacteroidales</taxon>
        <taxon>Bacteroidaceae</taxon>
        <taxon>Bacteroides</taxon>
    </lineage>
</organism>
<gene>
    <name evidence="4" type="ORF">DWW09_11650</name>
</gene>
<dbReference type="GO" id="GO:0016758">
    <property type="term" value="F:hexosyltransferase activity"/>
    <property type="evidence" value="ECO:0007669"/>
    <property type="project" value="UniProtKB-ARBA"/>
</dbReference>
<evidence type="ECO:0000256" key="1">
    <source>
        <dbReference type="ARBA" id="ARBA00022676"/>
    </source>
</evidence>
<evidence type="ECO:0000313" key="4">
    <source>
        <dbReference type="EMBL" id="RGV52604.1"/>
    </source>
</evidence>
<dbReference type="Proteomes" id="UP000284366">
    <property type="component" value="Unassembled WGS sequence"/>
</dbReference>